<gene>
    <name evidence="3" type="ORF">GPA21_04540</name>
</gene>
<feature type="transmembrane region" description="Helical" evidence="2">
    <location>
        <begin position="62"/>
        <end position="82"/>
    </location>
</feature>
<name>A0A972F6C1_9RHOO</name>
<reference evidence="3" key="1">
    <citation type="submission" date="2019-12" db="EMBL/GenBank/DDBJ databases">
        <title>Comparative genomics gives insights into the taxonomy of the Azoarcus-Aromatoleum group and reveals separate origins of nif in the plant-associated Azoarcus and non-plant-associated Aromatoleum sub-groups.</title>
        <authorList>
            <person name="Lafos M."/>
            <person name="Maluk M."/>
            <person name="Batista M."/>
            <person name="Junghare M."/>
            <person name="Carmona M."/>
            <person name="Faoro H."/>
            <person name="Cruz L.M."/>
            <person name="Battistoni F."/>
            <person name="De Souza E."/>
            <person name="Pedrosa F."/>
            <person name="Chen W.-M."/>
            <person name="Poole P.S."/>
            <person name="Dixon R.A."/>
            <person name="James E.K."/>
        </authorList>
    </citation>
    <scope>NUCLEOTIDE SEQUENCE</scope>
    <source>
        <strain evidence="3">NSC3</strain>
    </source>
</reference>
<dbReference type="RefSeq" id="WP_168987027.1">
    <property type="nucleotide sequence ID" value="NZ_CAWPHM010000088.1"/>
</dbReference>
<dbReference type="Proteomes" id="UP000599523">
    <property type="component" value="Unassembled WGS sequence"/>
</dbReference>
<feature type="transmembrane region" description="Helical" evidence="2">
    <location>
        <begin position="190"/>
        <end position="211"/>
    </location>
</feature>
<sequence length="297" mass="32816">MSNQPTKVQAAVGKAWVPPTGADDRGKTRIGAGSSGLLQSSSLGGDPVSAVGRGLRKAWRSLEILVGLIIAFVSPFALLFLLVTQAKWALALGALTTAAHAYWRVRMDGWNERPDGSRPGFKGRAALLFLILCLNCMFWGLLIASVMPATWVADFNASAPAWLADHHWERWSVTFRQTIESFVSIALIEVFAYLLALLPFVLVFAVSVLLVIRIGLPRVTDKLMFVARVLVIGMIAGIVIQILWGPSLEWLFWAINGYILWRGAGLLTLLSIIVIGFMPFRIVELLRRGRWLRTFFA</sequence>
<feature type="transmembrane region" description="Helical" evidence="2">
    <location>
        <begin position="88"/>
        <end position="105"/>
    </location>
</feature>
<keyword evidence="4" id="KW-1185">Reference proteome</keyword>
<evidence type="ECO:0000313" key="4">
    <source>
        <dbReference type="Proteomes" id="UP000599523"/>
    </source>
</evidence>
<evidence type="ECO:0008006" key="5">
    <source>
        <dbReference type="Google" id="ProtNLM"/>
    </source>
</evidence>
<dbReference type="EMBL" id="WTVM01000017">
    <property type="protein sequence ID" value="NMG02239.1"/>
    <property type="molecule type" value="Genomic_DNA"/>
</dbReference>
<comment type="caution">
    <text evidence="3">The sequence shown here is derived from an EMBL/GenBank/DDBJ whole genome shotgun (WGS) entry which is preliminary data.</text>
</comment>
<protein>
    <recommendedName>
        <fullName evidence="5">Transmembrane protein</fullName>
    </recommendedName>
</protein>
<proteinExistence type="predicted"/>
<keyword evidence="2" id="KW-0812">Transmembrane</keyword>
<feature type="transmembrane region" description="Helical" evidence="2">
    <location>
        <begin position="223"/>
        <end position="244"/>
    </location>
</feature>
<dbReference type="AlphaFoldDB" id="A0A972F6C1"/>
<organism evidence="3 4">
    <name type="scientific">Azoarcus taiwanensis</name>
    <dbReference type="NCBI Taxonomy" id="666964"/>
    <lineage>
        <taxon>Bacteria</taxon>
        <taxon>Pseudomonadati</taxon>
        <taxon>Pseudomonadota</taxon>
        <taxon>Betaproteobacteria</taxon>
        <taxon>Rhodocyclales</taxon>
        <taxon>Zoogloeaceae</taxon>
        <taxon>Azoarcus</taxon>
    </lineage>
</organism>
<accession>A0A972F6C1</accession>
<feature type="transmembrane region" description="Helical" evidence="2">
    <location>
        <begin position="126"/>
        <end position="147"/>
    </location>
</feature>
<evidence type="ECO:0000256" key="2">
    <source>
        <dbReference type="SAM" id="Phobius"/>
    </source>
</evidence>
<feature type="region of interest" description="Disordered" evidence="1">
    <location>
        <begin position="1"/>
        <end position="29"/>
    </location>
</feature>
<evidence type="ECO:0000313" key="3">
    <source>
        <dbReference type="EMBL" id="NMG02239.1"/>
    </source>
</evidence>
<keyword evidence="2" id="KW-0472">Membrane</keyword>
<keyword evidence="2" id="KW-1133">Transmembrane helix</keyword>
<evidence type="ECO:0000256" key="1">
    <source>
        <dbReference type="SAM" id="MobiDB-lite"/>
    </source>
</evidence>
<feature type="transmembrane region" description="Helical" evidence="2">
    <location>
        <begin position="264"/>
        <end position="283"/>
    </location>
</feature>